<sequence>MAEQRDHGKPEETPSPGSGGSSAQPPALPQPGGDEVAPRTPAPPSANPPQPAAPNLPQPSGSAEPQLDPEQLRQFQEFQRFQEYLRFTQSQRGAEPAPAPDPGLVPAGNRQPQPLAGGQPPAPPNQPGALTEYEQPPRNRRPVPRWVKRLGGKILGWVIALVILGILVNWGYHQIFPSDDGKSSAQIAAEGGGQFHTNQILTTASPYESVRRVYDGIAQHGPGQKSMVDHVCGLFDQATQQKFATDLGFTDCAVAVQGLHDRLDRAPGSVDAYAESISKHSGWPPGENVVIKSCDFAITGGPALGDFTVKQVDKGQWLIVGHQRGPEKCPPPTATSTPG</sequence>
<dbReference type="EMBL" id="FOWC01000001">
    <property type="protein sequence ID" value="SFN95678.1"/>
    <property type="molecule type" value="Genomic_DNA"/>
</dbReference>
<organism evidence="3 4">
    <name type="scientific">Amycolatopsis rubida</name>
    <dbReference type="NCBI Taxonomy" id="112413"/>
    <lineage>
        <taxon>Bacteria</taxon>
        <taxon>Bacillati</taxon>
        <taxon>Actinomycetota</taxon>
        <taxon>Actinomycetes</taxon>
        <taxon>Pseudonocardiales</taxon>
        <taxon>Pseudonocardiaceae</taxon>
        <taxon>Amycolatopsis</taxon>
    </lineage>
</organism>
<evidence type="ECO:0000313" key="3">
    <source>
        <dbReference type="EMBL" id="SFN95678.1"/>
    </source>
</evidence>
<dbReference type="Proteomes" id="UP000199137">
    <property type="component" value="Unassembled WGS sequence"/>
</dbReference>
<keyword evidence="2" id="KW-0472">Membrane</keyword>
<feature type="compositionally biased region" description="Low complexity" evidence="1">
    <location>
        <begin position="72"/>
        <end position="87"/>
    </location>
</feature>
<evidence type="ECO:0000256" key="2">
    <source>
        <dbReference type="SAM" id="Phobius"/>
    </source>
</evidence>
<gene>
    <name evidence="3" type="ORF">SAMN05421854_101139</name>
</gene>
<feature type="compositionally biased region" description="Basic and acidic residues" evidence="1">
    <location>
        <begin position="1"/>
        <end position="12"/>
    </location>
</feature>
<dbReference type="STRING" id="112413.SAMN05421854_101139"/>
<feature type="region of interest" description="Disordered" evidence="1">
    <location>
        <begin position="1"/>
        <end position="143"/>
    </location>
</feature>
<dbReference type="RefSeq" id="WP_093571874.1">
    <property type="nucleotide sequence ID" value="NZ_FOWC01000001.1"/>
</dbReference>
<keyword evidence="2" id="KW-0812">Transmembrane</keyword>
<dbReference type="OrthoDB" id="5181787at2"/>
<name>A0A1I5D8T8_9PSEU</name>
<evidence type="ECO:0000313" key="4">
    <source>
        <dbReference type="Proteomes" id="UP000199137"/>
    </source>
</evidence>
<reference evidence="3 4" key="1">
    <citation type="submission" date="2016-10" db="EMBL/GenBank/DDBJ databases">
        <authorList>
            <person name="de Groot N.N."/>
        </authorList>
    </citation>
    <scope>NUCLEOTIDE SEQUENCE [LARGE SCALE GENOMIC DNA]</scope>
    <source>
        <strain evidence="3 4">DSM 44637</strain>
    </source>
</reference>
<proteinExistence type="predicted"/>
<accession>A0A1I5D8T8</accession>
<protein>
    <submittedName>
        <fullName evidence="3">Uncharacterized protein</fullName>
    </submittedName>
</protein>
<evidence type="ECO:0000256" key="1">
    <source>
        <dbReference type="SAM" id="MobiDB-lite"/>
    </source>
</evidence>
<feature type="compositionally biased region" description="Pro residues" evidence="1">
    <location>
        <begin position="40"/>
        <end position="57"/>
    </location>
</feature>
<keyword evidence="2" id="KW-1133">Transmembrane helix</keyword>
<feature type="transmembrane region" description="Helical" evidence="2">
    <location>
        <begin position="154"/>
        <end position="172"/>
    </location>
</feature>
<dbReference type="AlphaFoldDB" id="A0A1I5D8T8"/>